<comment type="catalytic activity">
    <reaction evidence="1">
        <text>ATP + protein L-histidine = ADP + protein N-phospho-L-histidine.</text>
        <dbReference type="EC" id="2.7.13.3"/>
    </reaction>
</comment>
<dbReference type="Gene3D" id="3.30.565.10">
    <property type="entry name" value="Histidine kinase-like ATPase, C-terminal domain"/>
    <property type="match status" value="1"/>
</dbReference>
<keyword evidence="8" id="KW-0472">Membrane</keyword>
<dbReference type="Gene3D" id="1.10.287.130">
    <property type="match status" value="1"/>
</dbReference>
<evidence type="ECO:0000256" key="3">
    <source>
        <dbReference type="ARBA" id="ARBA00012438"/>
    </source>
</evidence>
<organism evidence="10 11">
    <name type="scientific">Oribacterium sinus</name>
    <dbReference type="NCBI Taxonomy" id="237576"/>
    <lineage>
        <taxon>Bacteria</taxon>
        <taxon>Bacillati</taxon>
        <taxon>Bacillota</taxon>
        <taxon>Clostridia</taxon>
        <taxon>Lachnospirales</taxon>
        <taxon>Lachnospiraceae</taxon>
        <taxon>Oribacterium</taxon>
    </lineage>
</organism>
<evidence type="ECO:0000256" key="7">
    <source>
        <dbReference type="ARBA" id="ARBA00023012"/>
    </source>
</evidence>
<evidence type="ECO:0000256" key="8">
    <source>
        <dbReference type="SAM" id="Phobius"/>
    </source>
</evidence>
<dbReference type="SUPFAM" id="SSF47384">
    <property type="entry name" value="Homodimeric domain of signal transducing histidine kinase"/>
    <property type="match status" value="1"/>
</dbReference>
<dbReference type="InterPro" id="IPR036097">
    <property type="entry name" value="HisK_dim/P_sf"/>
</dbReference>
<dbReference type="Pfam" id="PF00512">
    <property type="entry name" value="HisKA"/>
    <property type="match status" value="1"/>
</dbReference>
<protein>
    <recommendedName>
        <fullName evidence="3">histidine kinase</fullName>
        <ecNumber evidence="3">2.7.13.3</ecNumber>
    </recommendedName>
</protein>
<dbReference type="CDD" id="cd00082">
    <property type="entry name" value="HisKA"/>
    <property type="match status" value="1"/>
</dbReference>
<evidence type="ECO:0000256" key="5">
    <source>
        <dbReference type="ARBA" id="ARBA00022679"/>
    </source>
</evidence>
<keyword evidence="4" id="KW-0597">Phosphoprotein</keyword>
<gene>
    <name evidence="10" type="ORF">HNQ46_002084</name>
</gene>
<keyword evidence="6 10" id="KW-0418">Kinase</keyword>
<evidence type="ECO:0000256" key="4">
    <source>
        <dbReference type="ARBA" id="ARBA00022553"/>
    </source>
</evidence>
<dbReference type="InterPro" id="IPR005467">
    <property type="entry name" value="His_kinase_dom"/>
</dbReference>
<dbReference type="RefSeq" id="WP_183684605.1">
    <property type="nucleotide sequence ID" value="NZ_JACHHH010000012.1"/>
</dbReference>
<evidence type="ECO:0000313" key="11">
    <source>
        <dbReference type="Proteomes" id="UP000522163"/>
    </source>
</evidence>
<dbReference type="InterPro" id="IPR050351">
    <property type="entry name" value="BphY/WalK/GraS-like"/>
</dbReference>
<dbReference type="InterPro" id="IPR036890">
    <property type="entry name" value="HATPase_C_sf"/>
</dbReference>
<dbReference type="PANTHER" id="PTHR45453:SF1">
    <property type="entry name" value="PHOSPHATE REGULON SENSOR PROTEIN PHOR"/>
    <property type="match status" value="1"/>
</dbReference>
<dbReference type="EMBL" id="JACHHH010000012">
    <property type="protein sequence ID" value="MBB6042088.1"/>
    <property type="molecule type" value="Genomic_DNA"/>
</dbReference>
<dbReference type="GeneID" id="85015603"/>
<keyword evidence="5" id="KW-0808">Transferase</keyword>
<dbReference type="GO" id="GO:0004721">
    <property type="term" value="F:phosphoprotein phosphatase activity"/>
    <property type="evidence" value="ECO:0007669"/>
    <property type="project" value="TreeGrafter"/>
</dbReference>
<comment type="caution">
    <text evidence="10">The sequence shown here is derived from an EMBL/GenBank/DDBJ whole genome shotgun (WGS) entry which is preliminary data.</text>
</comment>
<accession>A0A7W9SH34</accession>
<dbReference type="GO" id="GO:0016036">
    <property type="term" value="P:cellular response to phosphate starvation"/>
    <property type="evidence" value="ECO:0007669"/>
    <property type="project" value="TreeGrafter"/>
</dbReference>
<dbReference type="GO" id="GO:0005886">
    <property type="term" value="C:plasma membrane"/>
    <property type="evidence" value="ECO:0007669"/>
    <property type="project" value="TreeGrafter"/>
</dbReference>
<keyword evidence="8" id="KW-0812">Transmembrane</keyword>
<dbReference type="EC" id="2.7.13.3" evidence="3"/>
<evidence type="ECO:0000256" key="6">
    <source>
        <dbReference type="ARBA" id="ARBA00022777"/>
    </source>
</evidence>
<keyword evidence="8" id="KW-1133">Transmembrane helix</keyword>
<dbReference type="PROSITE" id="PS50109">
    <property type="entry name" value="HIS_KIN"/>
    <property type="match status" value="1"/>
</dbReference>
<reference evidence="10 11" key="1">
    <citation type="submission" date="2020-08" db="EMBL/GenBank/DDBJ databases">
        <title>Genomic Encyclopedia of Type Strains, Phase IV (KMG-IV): sequencing the most valuable type-strain genomes for metagenomic binning, comparative biology and taxonomic classification.</title>
        <authorList>
            <person name="Goeker M."/>
        </authorList>
    </citation>
    <scope>NUCLEOTIDE SEQUENCE [LARGE SCALE GENOMIC DNA]</scope>
    <source>
        <strain evidence="10 11">DSM 17245</strain>
    </source>
</reference>
<dbReference type="SUPFAM" id="SSF55874">
    <property type="entry name" value="ATPase domain of HSP90 chaperone/DNA topoisomerase II/histidine kinase"/>
    <property type="match status" value="1"/>
</dbReference>
<dbReference type="InterPro" id="IPR003661">
    <property type="entry name" value="HisK_dim/P_dom"/>
</dbReference>
<proteinExistence type="predicted"/>
<feature type="transmembrane region" description="Helical" evidence="8">
    <location>
        <begin position="154"/>
        <end position="173"/>
    </location>
</feature>
<dbReference type="SMART" id="SM00388">
    <property type="entry name" value="HisKA"/>
    <property type="match status" value="1"/>
</dbReference>
<dbReference type="SMART" id="SM00387">
    <property type="entry name" value="HATPase_c"/>
    <property type="match status" value="1"/>
</dbReference>
<dbReference type="GO" id="GO:0000155">
    <property type="term" value="F:phosphorelay sensor kinase activity"/>
    <property type="evidence" value="ECO:0007669"/>
    <property type="project" value="InterPro"/>
</dbReference>
<comment type="subcellular location">
    <subcellularLocation>
        <location evidence="2">Membrane</location>
    </subcellularLocation>
</comment>
<dbReference type="Pfam" id="PF02518">
    <property type="entry name" value="HATPase_c"/>
    <property type="match status" value="1"/>
</dbReference>
<evidence type="ECO:0000256" key="2">
    <source>
        <dbReference type="ARBA" id="ARBA00004370"/>
    </source>
</evidence>
<dbReference type="AlphaFoldDB" id="A0A7W9SH34"/>
<feature type="transmembrane region" description="Helical" evidence="8">
    <location>
        <begin position="12"/>
        <end position="34"/>
    </location>
</feature>
<evidence type="ECO:0000256" key="1">
    <source>
        <dbReference type="ARBA" id="ARBA00000085"/>
    </source>
</evidence>
<evidence type="ECO:0000259" key="9">
    <source>
        <dbReference type="PROSITE" id="PS50109"/>
    </source>
</evidence>
<dbReference type="PANTHER" id="PTHR45453">
    <property type="entry name" value="PHOSPHATE REGULON SENSOR PROTEIN PHOR"/>
    <property type="match status" value="1"/>
</dbReference>
<name>A0A7W9SH34_9FIRM</name>
<evidence type="ECO:0000313" key="10">
    <source>
        <dbReference type="EMBL" id="MBB6042088.1"/>
    </source>
</evidence>
<sequence>MRGNRERKIQLIALVLLLTIFLLFADLLIFGIFVSRNGMPYYPDSEEIMEHLHKENDEYRLEEEEAEKLSGAQQFAMLLDNGGNILWSEFLPKELRKSYTLQDVAKFTRYYLEDYPVRTYVVPEGLLIIGQKKEQIWKYTLEYKEGVIRNLIEFLPLFLLFNALILVSVPIWIQKKRAKQKEEERTEWIAGVSHDIRTPLAIVLGNAEMIAATTESEEIKDRALRIEKQGLRLRRLVENLNLFSKLSFGYGNLEKEKIQVSRFLRKTITEMRNQTEDERVQFTLDIEEDLQGLVLGFNENLMERALMNLLYNAVQHNPEGCEITVKLYQDEKAHVFLQVEDNGCGLEKAALKRLNKKNYEWEPSTGQHGLGLKIVKQVISRHRWKVQFREGSQGGFLCRIQMR</sequence>
<dbReference type="InterPro" id="IPR003594">
    <property type="entry name" value="HATPase_dom"/>
</dbReference>
<feature type="domain" description="Histidine kinase" evidence="9">
    <location>
        <begin position="191"/>
        <end position="403"/>
    </location>
</feature>
<keyword evidence="7" id="KW-0902">Two-component regulatory system</keyword>
<dbReference type="Proteomes" id="UP000522163">
    <property type="component" value="Unassembled WGS sequence"/>
</dbReference>